<sequence>MYSVAAFFFIDGLLLKMVGNKVFTNKIGQLVGGNEQEQQATSGTAQKLIVISAYLTMFFGLVLAVMTFLMVQATS</sequence>
<gene>
    <name evidence="2" type="ORF">HELGO_WM19663</name>
</gene>
<organism evidence="2">
    <name type="scientific">uncultured Thiotrichaceae bacterium</name>
    <dbReference type="NCBI Taxonomy" id="298394"/>
    <lineage>
        <taxon>Bacteria</taxon>
        <taxon>Pseudomonadati</taxon>
        <taxon>Pseudomonadota</taxon>
        <taxon>Gammaproteobacteria</taxon>
        <taxon>Thiotrichales</taxon>
        <taxon>Thiotrichaceae</taxon>
        <taxon>environmental samples</taxon>
    </lineage>
</organism>
<feature type="transmembrane region" description="Helical" evidence="1">
    <location>
        <begin position="48"/>
        <end position="71"/>
    </location>
</feature>
<dbReference type="AlphaFoldDB" id="A0A6S6TN85"/>
<dbReference type="EMBL" id="CACVAY010000101">
    <property type="protein sequence ID" value="CAA6820834.1"/>
    <property type="molecule type" value="Genomic_DNA"/>
</dbReference>
<proteinExistence type="predicted"/>
<evidence type="ECO:0000256" key="1">
    <source>
        <dbReference type="SAM" id="Phobius"/>
    </source>
</evidence>
<keyword evidence="1" id="KW-0472">Membrane</keyword>
<name>A0A6S6TN85_9GAMM</name>
<keyword evidence="1" id="KW-0812">Transmembrane</keyword>
<accession>A0A6S6TN85</accession>
<keyword evidence="1" id="KW-1133">Transmembrane helix</keyword>
<reference evidence="2" key="1">
    <citation type="submission" date="2020-01" db="EMBL/GenBank/DDBJ databases">
        <authorList>
            <person name="Meier V. D."/>
            <person name="Meier V D."/>
        </authorList>
    </citation>
    <scope>NUCLEOTIDE SEQUENCE</scope>
    <source>
        <strain evidence="2">HLG_WM_MAG_07</strain>
    </source>
</reference>
<evidence type="ECO:0000313" key="2">
    <source>
        <dbReference type="EMBL" id="CAA6820834.1"/>
    </source>
</evidence>
<protein>
    <submittedName>
        <fullName evidence="2">Uncharacterized protein</fullName>
    </submittedName>
</protein>